<proteinExistence type="predicted"/>
<organism evidence="1 2">
    <name type="scientific">Bauhinia variegata</name>
    <name type="common">Purple orchid tree</name>
    <name type="synonym">Phanera variegata</name>
    <dbReference type="NCBI Taxonomy" id="167791"/>
    <lineage>
        <taxon>Eukaryota</taxon>
        <taxon>Viridiplantae</taxon>
        <taxon>Streptophyta</taxon>
        <taxon>Embryophyta</taxon>
        <taxon>Tracheophyta</taxon>
        <taxon>Spermatophyta</taxon>
        <taxon>Magnoliopsida</taxon>
        <taxon>eudicotyledons</taxon>
        <taxon>Gunneridae</taxon>
        <taxon>Pentapetalae</taxon>
        <taxon>rosids</taxon>
        <taxon>fabids</taxon>
        <taxon>Fabales</taxon>
        <taxon>Fabaceae</taxon>
        <taxon>Cercidoideae</taxon>
        <taxon>Cercideae</taxon>
        <taxon>Bauhiniinae</taxon>
        <taxon>Bauhinia</taxon>
    </lineage>
</organism>
<keyword evidence="2" id="KW-1185">Reference proteome</keyword>
<evidence type="ECO:0000313" key="2">
    <source>
        <dbReference type="Proteomes" id="UP000828941"/>
    </source>
</evidence>
<accession>A0ACB9KFW3</accession>
<gene>
    <name evidence="1" type="ORF">L6164_036073</name>
</gene>
<protein>
    <submittedName>
        <fullName evidence="1">Uncharacterized protein</fullName>
    </submittedName>
</protein>
<dbReference type="Proteomes" id="UP000828941">
    <property type="component" value="Chromosome 14"/>
</dbReference>
<name>A0ACB9KFW3_BAUVA</name>
<evidence type="ECO:0000313" key="1">
    <source>
        <dbReference type="EMBL" id="KAI4296084.1"/>
    </source>
</evidence>
<comment type="caution">
    <text evidence="1">The sequence shown here is derived from an EMBL/GenBank/DDBJ whole genome shotgun (WGS) entry which is preliminary data.</text>
</comment>
<sequence>MAFCGEAERLQGILKRGRKQEKKQPEEGREENTKQRQSQNEFKGCSFQRGKATEYVFISSILSALHASVSVSLLAQSLPLRVAVQGGGRTLRI</sequence>
<reference evidence="1 2" key="1">
    <citation type="journal article" date="2022" name="DNA Res.">
        <title>Chromosomal-level genome assembly of the orchid tree Bauhinia variegata (Leguminosae; Cercidoideae) supports the allotetraploid origin hypothesis of Bauhinia.</title>
        <authorList>
            <person name="Zhong Y."/>
            <person name="Chen Y."/>
            <person name="Zheng D."/>
            <person name="Pang J."/>
            <person name="Liu Y."/>
            <person name="Luo S."/>
            <person name="Meng S."/>
            <person name="Qian L."/>
            <person name="Wei D."/>
            <person name="Dai S."/>
            <person name="Zhou R."/>
        </authorList>
    </citation>
    <scope>NUCLEOTIDE SEQUENCE [LARGE SCALE GENOMIC DNA]</scope>
    <source>
        <strain evidence="1">BV-YZ2020</strain>
    </source>
</reference>
<dbReference type="EMBL" id="CM039439">
    <property type="protein sequence ID" value="KAI4296084.1"/>
    <property type="molecule type" value="Genomic_DNA"/>
</dbReference>